<dbReference type="AlphaFoldDB" id="A0A1H9AG97"/>
<comment type="cofactor">
    <cofactor evidence="1">
        <name>Mn(2+)</name>
        <dbReference type="ChEBI" id="CHEBI:29035"/>
    </cofactor>
</comment>
<dbReference type="InterPro" id="IPR016185">
    <property type="entry name" value="PreATP-grasp_dom_sf"/>
</dbReference>
<dbReference type="Pfam" id="PF02951">
    <property type="entry name" value="GSH-S_N"/>
    <property type="match status" value="1"/>
</dbReference>
<dbReference type="GO" id="GO:0005524">
    <property type="term" value="F:ATP binding"/>
    <property type="evidence" value="ECO:0007669"/>
    <property type="project" value="UniProtKB-UniRule"/>
</dbReference>
<comment type="cofactor">
    <cofactor evidence="2">
        <name>Mg(2+)</name>
        <dbReference type="ChEBI" id="CHEBI:18420"/>
    </cofactor>
</comment>
<keyword evidence="8" id="KW-0460">Magnesium</keyword>
<evidence type="ECO:0000256" key="3">
    <source>
        <dbReference type="ARBA" id="ARBA00022598"/>
    </source>
</evidence>
<dbReference type="STRING" id="867345.SAMN05421693_10553"/>
<evidence type="ECO:0000256" key="5">
    <source>
        <dbReference type="ARBA" id="ARBA00022723"/>
    </source>
</evidence>
<dbReference type="SUPFAM" id="SSF52440">
    <property type="entry name" value="PreATP-grasp domain"/>
    <property type="match status" value="1"/>
</dbReference>
<keyword evidence="6 10" id="KW-0547">Nucleotide-binding</keyword>
<dbReference type="Proteomes" id="UP000199496">
    <property type="component" value="Unassembled WGS sequence"/>
</dbReference>
<comment type="similarity">
    <text evidence="10">Belongs to the prokaryotic GSH synthase family.</text>
</comment>
<dbReference type="Pfam" id="PF02955">
    <property type="entry name" value="GSH-S_ATP"/>
    <property type="match status" value="1"/>
</dbReference>
<dbReference type="FunFam" id="3.40.50.20:FF:000009">
    <property type="entry name" value="Glutathione synthetase"/>
    <property type="match status" value="1"/>
</dbReference>
<dbReference type="FunFam" id="3.30.1490.20:FF:000009">
    <property type="entry name" value="Glutathione synthetase"/>
    <property type="match status" value="1"/>
</dbReference>
<dbReference type="GO" id="GO:0046872">
    <property type="term" value="F:metal ion binding"/>
    <property type="evidence" value="ECO:0007669"/>
    <property type="project" value="UniProtKB-KW"/>
</dbReference>
<dbReference type="InterPro" id="IPR004218">
    <property type="entry name" value="GSHS_ATP-bd"/>
</dbReference>
<dbReference type="InterPro" id="IPR011761">
    <property type="entry name" value="ATP-grasp"/>
</dbReference>
<comment type="pathway">
    <text evidence="10">Sulfur metabolism; glutathione biosynthesis; glutathione from L-cysteine and L-glutamate: step 2/2.</text>
</comment>
<dbReference type="UniPathway" id="UPA00142">
    <property type="reaction ID" value="UER00210"/>
</dbReference>
<evidence type="ECO:0000256" key="4">
    <source>
        <dbReference type="ARBA" id="ARBA00022684"/>
    </source>
</evidence>
<organism evidence="12 13">
    <name type="scientific">Ectothiorhodospira magna</name>
    <dbReference type="NCBI Taxonomy" id="867345"/>
    <lineage>
        <taxon>Bacteria</taxon>
        <taxon>Pseudomonadati</taxon>
        <taxon>Pseudomonadota</taxon>
        <taxon>Gammaproteobacteria</taxon>
        <taxon>Chromatiales</taxon>
        <taxon>Ectothiorhodospiraceae</taxon>
        <taxon>Ectothiorhodospira</taxon>
    </lineage>
</organism>
<dbReference type="SUPFAM" id="SSF56059">
    <property type="entry name" value="Glutathione synthetase ATP-binding domain-like"/>
    <property type="match status" value="1"/>
</dbReference>
<keyword evidence="4 10" id="KW-0317">Glutathione biosynthesis</keyword>
<keyword evidence="7 10" id="KW-0067">ATP-binding</keyword>
<dbReference type="Gene3D" id="3.30.470.20">
    <property type="entry name" value="ATP-grasp fold, B domain"/>
    <property type="match status" value="1"/>
</dbReference>
<dbReference type="PANTHER" id="PTHR21621">
    <property type="entry name" value="RIBOSOMAL PROTEIN S6 MODIFICATION PROTEIN"/>
    <property type="match status" value="1"/>
</dbReference>
<dbReference type="Gene3D" id="3.40.50.20">
    <property type="match status" value="1"/>
</dbReference>
<gene>
    <name evidence="10" type="primary">gshB</name>
    <name evidence="12" type="ORF">SAMN05421693_10553</name>
</gene>
<keyword evidence="3 10" id="KW-0436">Ligase</keyword>
<evidence type="ECO:0000259" key="11">
    <source>
        <dbReference type="PROSITE" id="PS50975"/>
    </source>
</evidence>
<reference evidence="12 13" key="1">
    <citation type="submission" date="2016-10" db="EMBL/GenBank/DDBJ databases">
        <authorList>
            <person name="de Groot N.N."/>
        </authorList>
    </citation>
    <scope>NUCLEOTIDE SEQUENCE [LARGE SCALE GENOMIC DNA]</scope>
    <source>
        <strain evidence="12 13">B7-7</strain>
    </source>
</reference>
<evidence type="ECO:0000313" key="13">
    <source>
        <dbReference type="Proteomes" id="UP000199496"/>
    </source>
</evidence>
<evidence type="ECO:0000256" key="1">
    <source>
        <dbReference type="ARBA" id="ARBA00001936"/>
    </source>
</evidence>
<sequence>MHGTQIHLGVVMDPIQTIQVKKDSTLAMLLAAQARGWSLHYMEQQDLWLSDGRVHATSRPLNVKDDPDHWYALGAPESHPLATLDVVLMRKDPPFDMEYVYSTYLLEMAAAEGCLVVNRPASLRDANEKLYTAWFPQCCPPTLVTRDPARIRDFMAQQGEIVVKPLDGMGGASVFRLIPGDTNIGVILETITDHGRRTVMAQRFLPEYRQGDKRILLVDGEPIPYALARIPATGEGRANLAAGGRGEGVPLTARDRWICAQVGPTLKDQGLMFVGLDVIGEYLTEINVTSPTCIRELDQQFGLDIGGQLMDAIARRLEIRL</sequence>
<dbReference type="NCBIfam" id="TIGR01380">
    <property type="entry name" value="glut_syn"/>
    <property type="match status" value="1"/>
</dbReference>
<keyword evidence="13" id="KW-1185">Reference proteome</keyword>
<evidence type="ECO:0000256" key="8">
    <source>
        <dbReference type="ARBA" id="ARBA00022842"/>
    </source>
</evidence>
<dbReference type="EMBL" id="FOFO01000005">
    <property type="protein sequence ID" value="SEP75689.1"/>
    <property type="molecule type" value="Genomic_DNA"/>
</dbReference>
<dbReference type="InterPro" id="IPR006284">
    <property type="entry name" value="Glut_synth_pro"/>
</dbReference>
<evidence type="ECO:0000313" key="12">
    <source>
        <dbReference type="EMBL" id="SEP75689.1"/>
    </source>
</evidence>
<accession>A0A1H9AG97</accession>
<dbReference type="GO" id="GO:0004363">
    <property type="term" value="F:glutathione synthase activity"/>
    <property type="evidence" value="ECO:0007669"/>
    <property type="project" value="UniProtKB-UniRule"/>
</dbReference>
<dbReference type="PANTHER" id="PTHR21621:SF4">
    <property type="entry name" value="GLUTATHIONE SYNTHETASE"/>
    <property type="match status" value="1"/>
</dbReference>
<dbReference type="PROSITE" id="PS50975">
    <property type="entry name" value="ATP_GRASP"/>
    <property type="match status" value="1"/>
</dbReference>
<feature type="domain" description="ATP-grasp" evidence="11">
    <location>
        <begin position="129"/>
        <end position="314"/>
    </location>
</feature>
<keyword evidence="5" id="KW-0479">Metal-binding</keyword>
<protein>
    <recommendedName>
        <fullName evidence="10">Glutathione synthetase</fullName>
        <ecNumber evidence="10">6.3.2.3</ecNumber>
    </recommendedName>
    <alternativeName>
        <fullName evidence="10">GSH synthetase</fullName>
        <shortName evidence="10">GSH-S</shortName>
        <shortName evidence="10">GSHase</shortName>
    </alternativeName>
    <alternativeName>
        <fullName evidence="10">Glutathione synthase</fullName>
    </alternativeName>
</protein>
<dbReference type="NCBIfam" id="NF003573">
    <property type="entry name" value="PRK05246.1"/>
    <property type="match status" value="1"/>
</dbReference>
<dbReference type="GO" id="GO:0005737">
    <property type="term" value="C:cytoplasm"/>
    <property type="evidence" value="ECO:0007669"/>
    <property type="project" value="TreeGrafter"/>
</dbReference>
<evidence type="ECO:0000256" key="7">
    <source>
        <dbReference type="ARBA" id="ARBA00022840"/>
    </source>
</evidence>
<evidence type="ECO:0000256" key="9">
    <source>
        <dbReference type="ARBA" id="ARBA00023211"/>
    </source>
</evidence>
<dbReference type="OrthoDB" id="9785415at2"/>
<dbReference type="InterPro" id="IPR013815">
    <property type="entry name" value="ATP_grasp_subdomain_1"/>
</dbReference>
<evidence type="ECO:0000256" key="2">
    <source>
        <dbReference type="ARBA" id="ARBA00001946"/>
    </source>
</evidence>
<keyword evidence="9" id="KW-0464">Manganese</keyword>
<dbReference type="HAMAP" id="MF_00162">
    <property type="entry name" value="GSH_S"/>
    <property type="match status" value="1"/>
</dbReference>
<dbReference type="EC" id="6.3.2.3" evidence="10"/>
<comment type="catalytic activity">
    <reaction evidence="10">
        <text>gamma-L-glutamyl-L-cysteine + glycine + ATP = glutathione + ADP + phosphate + H(+)</text>
        <dbReference type="Rhea" id="RHEA:13557"/>
        <dbReference type="ChEBI" id="CHEBI:15378"/>
        <dbReference type="ChEBI" id="CHEBI:30616"/>
        <dbReference type="ChEBI" id="CHEBI:43474"/>
        <dbReference type="ChEBI" id="CHEBI:57305"/>
        <dbReference type="ChEBI" id="CHEBI:57925"/>
        <dbReference type="ChEBI" id="CHEBI:58173"/>
        <dbReference type="ChEBI" id="CHEBI:456216"/>
        <dbReference type="EC" id="6.3.2.3"/>
    </reaction>
</comment>
<dbReference type="RefSeq" id="WP_090204026.1">
    <property type="nucleotide sequence ID" value="NZ_FOFO01000005.1"/>
</dbReference>
<evidence type="ECO:0000256" key="10">
    <source>
        <dbReference type="HAMAP-Rule" id="MF_00162"/>
    </source>
</evidence>
<name>A0A1H9AG97_9GAMM</name>
<evidence type="ECO:0000256" key="6">
    <source>
        <dbReference type="ARBA" id="ARBA00022741"/>
    </source>
</evidence>
<proteinExistence type="inferred from homology"/>
<dbReference type="Gene3D" id="3.30.1490.20">
    <property type="entry name" value="ATP-grasp fold, A domain"/>
    <property type="match status" value="1"/>
</dbReference>
<dbReference type="InterPro" id="IPR004215">
    <property type="entry name" value="GSHS_N"/>
</dbReference>